<keyword evidence="4" id="KW-1185">Reference proteome</keyword>
<dbReference type="PANTHER" id="PTHR12783:SF5">
    <property type="entry name" value="RALA-BINDING PROTEIN 1"/>
    <property type="match status" value="1"/>
</dbReference>
<gene>
    <name evidence="3" type="ORF">AB6A40_007810</name>
</gene>
<dbReference type="Pfam" id="PF00620">
    <property type="entry name" value="RhoGAP"/>
    <property type="match status" value="1"/>
</dbReference>
<dbReference type="InterPro" id="IPR000198">
    <property type="entry name" value="RhoGAP_dom"/>
</dbReference>
<dbReference type="InterPro" id="IPR008936">
    <property type="entry name" value="Rho_GTPase_activation_prot"/>
</dbReference>
<evidence type="ECO:0000259" key="2">
    <source>
        <dbReference type="PROSITE" id="PS50238"/>
    </source>
</evidence>
<proteinExistence type="predicted"/>
<dbReference type="PROSITE" id="PS50238">
    <property type="entry name" value="RHOGAP"/>
    <property type="match status" value="1"/>
</dbReference>
<evidence type="ECO:0000313" key="4">
    <source>
        <dbReference type="Proteomes" id="UP001608902"/>
    </source>
</evidence>
<dbReference type="EMBL" id="JBGFUD010006606">
    <property type="protein sequence ID" value="MFH4981101.1"/>
    <property type="molecule type" value="Genomic_DNA"/>
</dbReference>
<feature type="domain" description="Rho-GAP" evidence="2">
    <location>
        <begin position="66"/>
        <end position="182"/>
    </location>
</feature>
<evidence type="ECO:0000256" key="1">
    <source>
        <dbReference type="SAM" id="MobiDB-lite"/>
    </source>
</evidence>
<feature type="compositionally biased region" description="Basic and acidic residues" evidence="1">
    <location>
        <begin position="1"/>
        <end position="23"/>
    </location>
</feature>
<dbReference type="InterPro" id="IPR039767">
    <property type="entry name" value="RALBP1"/>
</dbReference>
<protein>
    <recommendedName>
        <fullName evidence="2">Rho-GAP domain-containing protein</fullName>
    </recommendedName>
</protein>
<reference evidence="3 4" key="1">
    <citation type="submission" date="2024-08" db="EMBL/GenBank/DDBJ databases">
        <title>Gnathostoma spinigerum genome.</title>
        <authorList>
            <person name="Gonzalez-Bertolin B."/>
            <person name="Monzon S."/>
            <person name="Zaballos A."/>
            <person name="Jimenez P."/>
            <person name="Dekumyoy P."/>
            <person name="Varona S."/>
            <person name="Cuesta I."/>
            <person name="Sumanam S."/>
            <person name="Adisakwattana P."/>
            <person name="Gasser R.B."/>
            <person name="Hernandez-Gonzalez A."/>
            <person name="Young N.D."/>
            <person name="Perteguer M.J."/>
        </authorList>
    </citation>
    <scope>NUCLEOTIDE SEQUENCE [LARGE SCALE GENOMIC DNA]</scope>
    <source>
        <strain evidence="3">AL3</strain>
        <tissue evidence="3">Liver</tissue>
    </source>
</reference>
<sequence length="182" mass="20780">MPDERKKEKTRREDYCQLKENSKPKKPKKSLKFGKKSKKSKRGVDESASPPVTEETCAEESNIFGVSLAEATKRMKCHDGVPLPLIVRKCIDYVEENGLCMEGIYRVSAAKSRLDDLEEQINKSHVVELTNVHEATGLLKRYVRQLPENVLTQEMRGTFEEIAASHFFSMFAFLDILCLILI</sequence>
<dbReference type="SUPFAM" id="SSF48350">
    <property type="entry name" value="GTPase activation domain, GAP"/>
    <property type="match status" value="1"/>
</dbReference>
<dbReference type="Proteomes" id="UP001608902">
    <property type="component" value="Unassembled WGS sequence"/>
</dbReference>
<dbReference type="GO" id="GO:0031267">
    <property type="term" value="F:small GTPase binding"/>
    <property type="evidence" value="ECO:0007669"/>
    <property type="project" value="UniProtKB-ARBA"/>
</dbReference>
<dbReference type="Gene3D" id="1.10.555.10">
    <property type="entry name" value="Rho GTPase activation protein"/>
    <property type="match status" value="1"/>
</dbReference>
<feature type="region of interest" description="Disordered" evidence="1">
    <location>
        <begin position="1"/>
        <end position="54"/>
    </location>
</feature>
<comment type="caution">
    <text evidence="3">The sequence shown here is derived from an EMBL/GenBank/DDBJ whole genome shotgun (WGS) entry which is preliminary data.</text>
</comment>
<dbReference type="PANTHER" id="PTHR12783">
    <property type="entry name" value="RALA BINDING PROTEIN 1 RALBP1"/>
    <property type="match status" value="1"/>
</dbReference>
<evidence type="ECO:0000313" key="3">
    <source>
        <dbReference type="EMBL" id="MFH4981101.1"/>
    </source>
</evidence>
<accession>A0ABD6EUI1</accession>
<feature type="compositionally biased region" description="Basic residues" evidence="1">
    <location>
        <begin position="24"/>
        <end position="41"/>
    </location>
</feature>
<dbReference type="AlphaFoldDB" id="A0ABD6EUI1"/>
<organism evidence="3 4">
    <name type="scientific">Gnathostoma spinigerum</name>
    <dbReference type="NCBI Taxonomy" id="75299"/>
    <lineage>
        <taxon>Eukaryota</taxon>
        <taxon>Metazoa</taxon>
        <taxon>Ecdysozoa</taxon>
        <taxon>Nematoda</taxon>
        <taxon>Chromadorea</taxon>
        <taxon>Rhabditida</taxon>
        <taxon>Spirurina</taxon>
        <taxon>Gnathostomatomorpha</taxon>
        <taxon>Gnathostomatoidea</taxon>
        <taxon>Gnathostomatidae</taxon>
        <taxon>Gnathostoma</taxon>
    </lineage>
</organism>
<name>A0ABD6EUI1_9BILA</name>
<dbReference type="SMART" id="SM00324">
    <property type="entry name" value="RhoGAP"/>
    <property type="match status" value="1"/>
</dbReference>